<evidence type="ECO:0000256" key="7">
    <source>
        <dbReference type="ARBA" id="ARBA00023277"/>
    </source>
</evidence>
<evidence type="ECO:0000256" key="3">
    <source>
        <dbReference type="ARBA" id="ARBA00012560"/>
    </source>
</evidence>
<evidence type="ECO:0000256" key="5">
    <source>
        <dbReference type="ARBA" id="ARBA00022676"/>
    </source>
</evidence>
<accession>A0AA43BC58</accession>
<keyword evidence="7" id="KW-0119">Carbohydrate metabolism</keyword>
<comment type="similarity">
    <text evidence="2">Belongs to the disproportionating enzyme family.</text>
</comment>
<keyword evidence="6 10" id="KW-0808">Transferase</keyword>
<proteinExistence type="inferred from homology"/>
<protein>
    <recommendedName>
        <fullName evidence="4">4-alpha-glucanotransferase</fullName>
        <ecNumber evidence="3">2.4.1.25</ecNumber>
    </recommendedName>
    <alternativeName>
        <fullName evidence="8">Amylomaltase</fullName>
    </alternativeName>
    <alternativeName>
        <fullName evidence="9">Disproportionating enzyme</fullName>
    </alternativeName>
</protein>
<dbReference type="SUPFAM" id="SSF51445">
    <property type="entry name" value="(Trans)glycosidases"/>
    <property type="match status" value="1"/>
</dbReference>
<dbReference type="Gene3D" id="3.20.20.80">
    <property type="entry name" value="Glycosidases"/>
    <property type="match status" value="1"/>
</dbReference>
<evidence type="ECO:0000256" key="9">
    <source>
        <dbReference type="ARBA" id="ARBA00031501"/>
    </source>
</evidence>
<evidence type="ECO:0000256" key="2">
    <source>
        <dbReference type="ARBA" id="ARBA00005684"/>
    </source>
</evidence>
<dbReference type="GO" id="GO:0004134">
    <property type="term" value="F:4-alpha-glucanotransferase activity"/>
    <property type="evidence" value="ECO:0007669"/>
    <property type="project" value="UniProtKB-EC"/>
</dbReference>
<dbReference type="RefSeq" id="WP_237235386.1">
    <property type="nucleotide sequence ID" value="NZ_JAAALC010000080.1"/>
</dbReference>
<dbReference type="Pfam" id="PF02446">
    <property type="entry name" value="Glyco_hydro_77"/>
    <property type="match status" value="1"/>
</dbReference>
<dbReference type="InterPro" id="IPR003385">
    <property type="entry name" value="Glyco_hydro_77"/>
</dbReference>
<dbReference type="PANTHER" id="PTHR32438:SF5">
    <property type="entry name" value="4-ALPHA-GLUCANOTRANSFERASE DPE1, CHLOROPLASTIC_AMYLOPLASTIC"/>
    <property type="match status" value="1"/>
</dbReference>
<dbReference type="AlphaFoldDB" id="A0AA43BC58"/>
<evidence type="ECO:0000256" key="8">
    <source>
        <dbReference type="ARBA" id="ARBA00031423"/>
    </source>
</evidence>
<dbReference type="GO" id="GO:0005975">
    <property type="term" value="P:carbohydrate metabolic process"/>
    <property type="evidence" value="ECO:0007669"/>
    <property type="project" value="InterPro"/>
</dbReference>
<evidence type="ECO:0000313" key="10">
    <source>
        <dbReference type="EMBL" id="MDH2131532.1"/>
    </source>
</evidence>
<dbReference type="PANTHER" id="PTHR32438">
    <property type="entry name" value="4-ALPHA-GLUCANOTRANSFERASE DPE1, CHLOROPLASTIC/AMYLOPLASTIC"/>
    <property type="match status" value="1"/>
</dbReference>
<gene>
    <name evidence="10" type="ORF">N5J77_10390</name>
</gene>
<name>A0AA43BC58_SPHYA</name>
<evidence type="ECO:0000256" key="4">
    <source>
        <dbReference type="ARBA" id="ARBA00020295"/>
    </source>
</evidence>
<evidence type="ECO:0000256" key="6">
    <source>
        <dbReference type="ARBA" id="ARBA00022679"/>
    </source>
</evidence>
<reference evidence="10" key="1">
    <citation type="submission" date="2022-09" db="EMBL/GenBank/DDBJ databases">
        <title>Intensive care unit water sources are persistently colonized with multi-drug resistant bacteria and are the site of extensive horizontal gene transfer of antibiotic resistance genes.</title>
        <authorList>
            <person name="Diorio-Toth L."/>
        </authorList>
    </citation>
    <scope>NUCLEOTIDE SEQUENCE</scope>
    <source>
        <strain evidence="10">GD03659</strain>
    </source>
</reference>
<organism evidence="10 11">
    <name type="scientific">Sphingobium yanoikuyae</name>
    <name type="common">Sphingomonas yanoikuyae</name>
    <dbReference type="NCBI Taxonomy" id="13690"/>
    <lineage>
        <taxon>Bacteria</taxon>
        <taxon>Pseudomonadati</taxon>
        <taxon>Pseudomonadota</taxon>
        <taxon>Alphaproteobacteria</taxon>
        <taxon>Sphingomonadales</taxon>
        <taxon>Sphingomonadaceae</taxon>
        <taxon>Sphingobium</taxon>
    </lineage>
</organism>
<dbReference type="InterPro" id="IPR017853">
    <property type="entry name" value="GH"/>
</dbReference>
<comment type="caution">
    <text evidence="10">The sequence shown here is derived from an EMBL/GenBank/DDBJ whole genome shotgun (WGS) entry which is preliminary data.</text>
</comment>
<dbReference type="EMBL" id="JAOCKX010000012">
    <property type="protein sequence ID" value="MDH2131532.1"/>
    <property type="molecule type" value="Genomic_DNA"/>
</dbReference>
<evidence type="ECO:0000256" key="1">
    <source>
        <dbReference type="ARBA" id="ARBA00000439"/>
    </source>
</evidence>
<comment type="catalytic activity">
    <reaction evidence="1">
        <text>Transfers a segment of a (1-&gt;4)-alpha-D-glucan to a new position in an acceptor, which may be glucose or a (1-&gt;4)-alpha-D-glucan.</text>
        <dbReference type="EC" id="2.4.1.25"/>
    </reaction>
</comment>
<sequence>MMTLLHQLAQEAGIARLWTDADGEERQVSDESLREILSALGLGLGLGNGDEAAITIARAALHERRSIRPALITVDCGEPLALPDGVRTLRTDMGEVIEIDPGRGLSRPGYYRADYDDGSSILAAAPARCPAIKRHGWGVTIQIPSLRGDDKDFGDFGLLADAVAQLGACGADAVALSPVHALSLADPGRFAPYSPSSRISLNSLLAPLETAGVSPSAALIDWDVVGPARLAALEEAFARTALDDGVPIEAGGFEHFVQERSRAGLDAVQRAARDAGMAIGIIADLAVGVDPQGEEARGDPGLFLQGLRIGAPPDPLGPQGQDWGLTSYSPQGLADRGFAPFIAMLRANLPQGGGIRIDHAFGLQRLWVIPQGRPASEGAYLTYPFTDLLRLLKLEAWRANAVVIAEDLGTRPSGFGEALEEAGIYGMTVLPFTRDEKGFLDASAYPPGSVAMSGTHDIATIAGWWTGRDLDWNRTLNRGGETQAQRPEARRDLWQAIGSGAPQPSDDDPTPVIERALSFLAGSASPLLLVPMEDLAGLVEQPNLPGTTTEHPNWRRRLPAPIDALLAEPAVQRRIACLTKARPAAAEFQEDQP</sequence>
<evidence type="ECO:0000313" key="11">
    <source>
        <dbReference type="Proteomes" id="UP001162318"/>
    </source>
</evidence>
<dbReference type="Proteomes" id="UP001162318">
    <property type="component" value="Unassembled WGS sequence"/>
</dbReference>
<dbReference type="EC" id="2.4.1.25" evidence="3"/>
<keyword evidence="5 10" id="KW-0328">Glycosyltransferase</keyword>